<evidence type="ECO:0000313" key="9">
    <source>
        <dbReference type="Proteomes" id="UP000294192"/>
    </source>
</evidence>
<dbReference type="PROSITE" id="PS50893">
    <property type="entry name" value="ABC_TRANSPORTER_2"/>
    <property type="match status" value="1"/>
</dbReference>
<feature type="domain" description="ABC transporter" evidence="7">
    <location>
        <begin position="97"/>
        <end position="322"/>
    </location>
</feature>
<dbReference type="EMBL" id="PSZO01000032">
    <property type="protein sequence ID" value="TCG10571.1"/>
    <property type="molecule type" value="Genomic_DNA"/>
</dbReference>
<dbReference type="InterPro" id="IPR003593">
    <property type="entry name" value="AAA+_ATPase"/>
</dbReference>
<dbReference type="InterPro" id="IPR050763">
    <property type="entry name" value="ABC_transporter_ATP-binding"/>
</dbReference>
<dbReference type="GO" id="GO:0005524">
    <property type="term" value="F:ATP binding"/>
    <property type="evidence" value="ECO:0007669"/>
    <property type="project" value="UniProtKB-KW"/>
</dbReference>
<evidence type="ECO:0000313" key="8">
    <source>
        <dbReference type="EMBL" id="TCG10571.1"/>
    </source>
</evidence>
<dbReference type="OrthoDB" id="9806149at2"/>
<comment type="caution">
    <text evidence="8">The sequence shown here is derived from an EMBL/GenBank/DDBJ whole genome shotgun (WGS) entry which is preliminary data.</text>
</comment>
<evidence type="ECO:0000256" key="4">
    <source>
        <dbReference type="ARBA" id="ARBA00022840"/>
    </source>
</evidence>
<evidence type="ECO:0000256" key="5">
    <source>
        <dbReference type="SAM" id="Coils"/>
    </source>
</evidence>
<keyword evidence="3" id="KW-0547">Nucleotide-binding</keyword>
<evidence type="ECO:0000256" key="2">
    <source>
        <dbReference type="ARBA" id="ARBA00022448"/>
    </source>
</evidence>
<dbReference type="Proteomes" id="UP000294192">
    <property type="component" value="Unassembled WGS sequence"/>
</dbReference>
<dbReference type="PANTHER" id="PTHR42711:SF5">
    <property type="entry name" value="ABC TRANSPORTER ATP-BINDING PROTEIN NATA"/>
    <property type="match status" value="1"/>
</dbReference>
<comment type="similarity">
    <text evidence="1">Belongs to the ABC transporter superfamily.</text>
</comment>
<dbReference type="Gene3D" id="3.40.50.300">
    <property type="entry name" value="P-loop containing nucleotide triphosphate hydrolases"/>
    <property type="match status" value="1"/>
</dbReference>
<evidence type="ECO:0000259" key="7">
    <source>
        <dbReference type="PROSITE" id="PS50893"/>
    </source>
</evidence>
<keyword evidence="4" id="KW-0067">ATP-binding</keyword>
<evidence type="ECO:0000256" key="6">
    <source>
        <dbReference type="SAM" id="MobiDB-lite"/>
    </source>
</evidence>
<dbReference type="PROSITE" id="PS00211">
    <property type="entry name" value="ABC_TRANSPORTER_1"/>
    <property type="match status" value="1"/>
</dbReference>
<name>A0A4R0XUL4_9MOLU</name>
<organism evidence="8 9">
    <name type="scientific">Mycoplasma marinum</name>
    <dbReference type="NCBI Taxonomy" id="1937190"/>
    <lineage>
        <taxon>Bacteria</taxon>
        <taxon>Bacillati</taxon>
        <taxon>Mycoplasmatota</taxon>
        <taxon>Mollicutes</taxon>
        <taxon>Mycoplasmataceae</taxon>
        <taxon>Mycoplasma</taxon>
    </lineage>
</organism>
<evidence type="ECO:0000256" key="3">
    <source>
        <dbReference type="ARBA" id="ARBA00022741"/>
    </source>
</evidence>
<protein>
    <recommendedName>
        <fullName evidence="7">ABC transporter domain-containing protein</fullName>
    </recommendedName>
</protein>
<keyword evidence="5" id="KW-0175">Coiled coil</keyword>
<keyword evidence="9" id="KW-1185">Reference proteome</keyword>
<dbReference type="PANTHER" id="PTHR42711">
    <property type="entry name" value="ABC TRANSPORTER ATP-BINDING PROTEIN"/>
    <property type="match status" value="1"/>
</dbReference>
<dbReference type="GO" id="GO:0016887">
    <property type="term" value="F:ATP hydrolysis activity"/>
    <property type="evidence" value="ECO:0007669"/>
    <property type="project" value="InterPro"/>
</dbReference>
<dbReference type="InterPro" id="IPR003439">
    <property type="entry name" value="ABC_transporter-like_ATP-bd"/>
</dbReference>
<accession>A0A4R0XUL4</accession>
<keyword evidence="2" id="KW-0813">Transport</keyword>
<proteinExistence type="inferred from homology"/>
<dbReference type="SUPFAM" id="SSF52540">
    <property type="entry name" value="P-loop containing nucleoside triphosphate hydrolases"/>
    <property type="match status" value="1"/>
</dbReference>
<reference evidence="8 9" key="1">
    <citation type="submission" date="2018-02" db="EMBL/GenBank/DDBJ databases">
        <title>Mycoplasma marinum and Mycoplasma todarodis sp. nov., moderately halophilic and psychrotolerant mycoplasmas isolated from cephalopods.</title>
        <authorList>
            <person name="Viver T."/>
        </authorList>
    </citation>
    <scope>NUCLEOTIDE SEQUENCE [LARGE SCALE GENOMIC DNA]</scope>
    <source>
        <strain evidence="8 9">PE</strain>
    </source>
</reference>
<dbReference type="SMART" id="SM00382">
    <property type="entry name" value="AAA"/>
    <property type="match status" value="1"/>
</dbReference>
<dbReference type="AlphaFoldDB" id="A0A4R0XUL4"/>
<feature type="coiled-coil region" evidence="5">
    <location>
        <begin position="63"/>
        <end position="90"/>
    </location>
</feature>
<evidence type="ECO:0000256" key="1">
    <source>
        <dbReference type="ARBA" id="ARBA00005417"/>
    </source>
</evidence>
<sequence length="360" mass="41058">MNIKKRNELKKKNNDFSICQDELILKIQDLKKKILSVDKDMGEIDKKMTKLKAKKDVDGDKNFKELKTKKTNTKRKITILNKELDKLKKDRKEVPILKLENIKRSYGEVQALKGISFEIKSGERVGLIGGNGAGKTTVSEIIMGLNKGDEGKITYGFEYKNVPQESMGMQFQDSNYPSGLTVKDIIMFARNVHHLDMTTEQLKKLLDIFQMGEFYNKNSRSLSGGQRQKLNILLSVLHKPKIVIMDELSTGLDISAREEIIKFTDELLSANNMSAIVISHHTEEITKICDRVIVFDRGTIVAQGLIKDIEKEYGSLDNFMRKHIEFGNQNNKTSSDFKIDKSNKKKKEKKRKLKLLGGGK</sequence>
<feature type="compositionally biased region" description="Basic residues" evidence="6">
    <location>
        <begin position="343"/>
        <end position="354"/>
    </location>
</feature>
<gene>
    <name evidence="8" type="ORF">C4B24_04455</name>
</gene>
<feature type="region of interest" description="Disordered" evidence="6">
    <location>
        <begin position="331"/>
        <end position="360"/>
    </location>
</feature>
<dbReference type="RefSeq" id="WP_131599563.1">
    <property type="nucleotide sequence ID" value="NZ_PSZO01000032.1"/>
</dbReference>
<dbReference type="InterPro" id="IPR027417">
    <property type="entry name" value="P-loop_NTPase"/>
</dbReference>
<dbReference type="Pfam" id="PF00005">
    <property type="entry name" value="ABC_tran"/>
    <property type="match status" value="1"/>
</dbReference>
<dbReference type="InterPro" id="IPR017871">
    <property type="entry name" value="ABC_transporter-like_CS"/>
</dbReference>